<dbReference type="AlphaFoldDB" id="A0A1T5NG00"/>
<gene>
    <name evidence="1" type="ORF">SAMN05660461_1463</name>
</gene>
<organism evidence="1 2">
    <name type="scientific">Chitinophaga ginsengisegetis</name>
    <dbReference type="NCBI Taxonomy" id="393003"/>
    <lineage>
        <taxon>Bacteria</taxon>
        <taxon>Pseudomonadati</taxon>
        <taxon>Bacteroidota</taxon>
        <taxon>Chitinophagia</taxon>
        <taxon>Chitinophagales</taxon>
        <taxon>Chitinophagaceae</taxon>
        <taxon>Chitinophaga</taxon>
    </lineage>
</organism>
<evidence type="ECO:0000313" key="1">
    <source>
        <dbReference type="EMBL" id="SKC99374.1"/>
    </source>
</evidence>
<dbReference type="RefSeq" id="WP_079468724.1">
    <property type="nucleotide sequence ID" value="NZ_FUZZ01000001.1"/>
</dbReference>
<sequence>MKRQVYTLLIAGTLAMMATGCYKQLLPDEKEHFSNNANFDGDTYQANFGRTNVFYGKFNADNSTQPLTFEMKNIARPDGMPAPELLEEVNTWQWKEYYSGTEKSVAEIEAKRIQVKRPILDMRSTSGDLVFWATDTSKIKQGIYTFDILVKNKGGQKTFQKRKLDLRRPRPYEPYEFDDITGLQKKESNSNNLIYNHPTVIGVQDMQNNEIKSEQVNVYFVKTGTTKNTLTFKFYDQDSLPIKMSKFNVTKWDSLRYYSNTAGLNVNFGFNRKFSSDSAIVTWDVTSPYPVLADVGINEKASIMFTYERVSYGIRRQAGIGYGFAVFEPGSWDVIFKFKVNPKFTND</sequence>
<dbReference type="Pfam" id="PF16398">
    <property type="entry name" value="DUF5007"/>
    <property type="match status" value="1"/>
</dbReference>
<evidence type="ECO:0008006" key="3">
    <source>
        <dbReference type="Google" id="ProtNLM"/>
    </source>
</evidence>
<reference evidence="1 2" key="1">
    <citation type="submission" date="2017-02" db="EMBL/GenBank/DDBJ databases">
        <authorList>
            <person name="Peterson S.W."/>
        </authorList>
    </citation>
    <scope>NUCLEOTIDE SEQUENCE [LARGE SCALE GENOMIC DNA]</scope>
    <source>
        <strain evidence="1 2">DSM 18108</strain>
    </source>
</reference>
<proteinExistence type="predicted"/>
<protein>
    <recommendedName>
        <fullName evidence="3">DUF5007 domain-containing protein</fullName>
    </recommendedName>
</protein>
<dbReference type="PROSITE" id="PS51257">
    <property type="entry name" value="PROKAR_LIPOPROTEIN"/>
    <property type="match status" value="1"/>
</dbReference>
<keyword evidence="2" id="KW-1185">Reference proteome</keyword>
<dbReference type="InterPro" id="IPR032173">
    <property type="entry name" value="DUF5007"/>
</dbReference>
<accession>A0A1T5NG00</accession>
<dbReference type="STRING" id="393003.SAMN05660461_1463"/>
<dbReference type="EMBL" id="FUZZ01000001">
    <property type="protein sequence ID" value="SKC99374.1"/>
    <property type="molecule type" value="Genomic_DNA"/>
</dbReference>
<name>A0A1T5NG00_9BACT</name>
<evidence type="ECO:0000313" key="2">
    <source>
        <dbReference type="Proteomes" id="UP000190166"/>
    </source>
</evidence>
<dbReference type="Proteomes" id="UP000190166">
    <property type="component" value="Unassembled WGS sequence"/>
</dbReference>